<reference evidence="3 4" key="1">
    <citation type="submission" date="2022-12" db="EMBL/GenBank/DDBJ databases">
        <title>Genome Sequence of Deinococcus aquaticus Type Strain PB314.</title>
        <authorList>
            <person name="Albert C."/>
            <person name="Hill J."/>
            <person name="Boren L."/>
            <person name="Scholz-Ng S."/>
            <person name="Fatema N."/>
            <person name="Grosso R."/>
            <person name="Soboslay E."/>
            <person name="Tuohy J."/>
        </authorList>
    </citation>
    <scope>NUCLEOTIDE SEQUENCE [LARGE SCALE GENOMIC DNA]</scope>
    <source>
        <strain evidence="3 4">PB-314</strain>
        <plasmid evidence="3 4">pDATS01</plasmid>
    </source>
</reference>
<evidence type="ECO:0000256" key="1">
    <source>
        <dbReference type="SAM" id="SignalP"/>
    </source>
</evidence>
<geneLocation type="plasmid" evidence="3 4">
    <name>pDATS01</name>
</geneLocation>
<protein>
    <recommendedName>
        <fullName evidence="2">DUF7933 domain-containing protein</fullName>
    </recommendedName>
</protein>
<evidence type="ECO:0000313" key="4">
    <source>
        <dbReference type="Proteomes" id="UP001217044"/>
    </source>
</evidence>
<dbReference type="SUPFAM" id="SSF63829">
    <property type="entry name" value="Calcium-dependent phosphotriesterase"/>
    <property type="match status" value="1"/>
</dbReference>
<gene>
    <name evidence="3" type="ORF">M8445_16700</name>
</gene>
<keyword evidence="4" id="KW-1185">Reference proteome</keyword>
<dbReference type="InterPro" id="IPR057693">
    <property type="entry name" value="DUF7933"/>
</dbReference>
<sequence length="841" mass="85720">MLPHPRHLRRLARALLTLVTAVTGHAAAASYCTAIYATAVPAVTGGASRHMFLNTVDGTVSSYGNIDDTKVTGGTTPREYNASSINPINGELYYVERTSGTLLRYNPVTRVTTRVTQNANLASNATTGGIGFIVGGAIEDTGNMYVYSSYGFVSVFNTATGAQVRPPTRITYPTSFVPTSTGTNGDIVLGAGNQLYILVEGRLNSGVSGSHLIPIGDNLVAGTPVPITVGGAAISGFNGLAIEPFRVQGNTTIIAETFYVSSSTNLYRMTPDGKATSIEQGNQGITDLASCNVLPDRPTLQKSFDPPFLAGTGGVSRLTITVGNNNSGPIALYTDLVDPLPSSPSQMTFAPNPNPSGTCGNAQIVLTTSPPELRIKAGSYIPVGGCVLQVNVTVPVAGTYQNVILGSTVITSANVIQEEARATLYDAVRVTKTFSPAALAPGQTTTLTVTLTNGNSAPTKAATLTLEDRVAETTGLPGLTLGTFSSNSCGGSVSTAGGVLTLTGGTLPAGATCTVTLPVTLGAATASGKYTNVIQPTQVSATFNDTVRDSVVNGAAAATADVTVAPFALVSSAVRTTQSPATVTNPHRLTPGVTGPVTFTFTPPAGSRMTYLLWYDVNGDGQVDPADQAVIPAGRTTGTLNVTGSFPTRPDGTPADVNLLVQVLVPPGLAQGVTEVLTLGASQTTGGATRTAQLTDTTIVGQSGAAGGSLNLSKLVRNLTAGGTFSLNASTGGVGDLLEYCINYLNQGVGTLSEVVMTDPVPYFTAPQLTGYGASQGVRWVKGVSVQPGQTATPGTNSDNLTSAADTDAGTLSAAPGRLSVTIGTLAGGEQGAVCYRVMIK</sequence>
<feature type="chain" id="PRO_5045505076" description="DUF7933 domain-containing protein" evidence="1">
    <location>
        <begin position="27"/>
        <end position="841"/>
    </location>
</feature>
<feature type="domain" description="DUF7933" evidence="2">
    <location>
        <begin position="298"/>
        <end position="424"/>
    </location>
</feature>
<keyword evidence="1" id="KW-0732">Signal</keyword>
<evidence type="ECO:0000259" key="2">
    <source>
        <dbReference type="Pfam" id="PF25564"/>
    </source>
</evidence>
<name>A0ABY7V549_9DEIO</name>
<dbReference type="Pfam" id="PF25564">
    <property type="entry name" value="DUF7933"/>
    <property type="match status" value="2"/>
</dbReference>
<accession>A0ABY7V549</accession>
<evidence type="ECO:0000313" key="3">
    <source>
        <dbReference type="EMBL" id="WDA60329.1"/>
    </source>
</evidence>
<feature type="domain" description="DUF7933" evidence="2">
    <location>
        <begin position="430"/>
        <end position="545"/>
    </location>
</feature>
<dbReference type="EMBL" id="CP115166">
    <property type="protein sequence ID" value="WDA60329.1"/>
    <property type="molecule type" value="Genomic_DNA"/>
</dbReference>
<proteinExistence type="predicted"/>
<organism evidence="3 4">
    <name type="scientific">Deinococcus aquaticus</name>
    <dbReference type="NCBI Taxonomy" id="328692"/>
    <lineage>
        <taxon>Bacteria</taxon>
        <taxon>Thermotogati</taxon>
        <taxon>Deinococcota</taxon>
        <taxon>Deinococci</taxon>
        <taxon>Deinococcales</taxon>
        <taxon>Deinococcaceae</taxon>
        <taxon>Deinococcus</taxon>
    </lineage>
</organism>
<dbReference type="RefSeq" id="WP_273991108.1">
    <property type="nucleotide sequence ID" value="NZ_BAABQT010000026.1"/>
</dbReference>
<keyword evidence="3" id="KW-0614">Plasmid</keyword>
<dbReference type="Proteomes" id="UP001217044">
    <property type="component" value="Plasmid pDATS01"/>
</dbReference>
<feature type="signal peptide" evidence="1">
    <location>
        <begin position="1"/>
        <end position="26"/>
    </location>
</feature>